<dbReference type="SUPFAM" id="SSF75005">
    <property type="entry name" value="Arabinanase/levansucrase/invertase"/>
    <property type="match status" value="1"/>
</dbReference>
<keyword evidence="3 4" id="KW-0326">Glycosidase</keyword>
<dbReference type="RefSeq" id="WP_111271740.1">
    <property type="nucleotide sequence ID" value="NZ_QKWW01000055.1"/>
</dbReference>
<accession>A0A2W6P7I4</accession>
<dbReference type="Gene3D" id="2.115.10.20">
    <property type="entry name" value="Glycosyl hydrolase domain, family 43"/>
    <property type="match status" value="1"/>
</dbReference>
<evidence type="ECO:0000313" key="6">
    <source>
        <dbReference type="EMBL" id="PZT54096.1"/>
    </source>
</evidence>
<dbReference type="Proteomes" id="UP000249204">
    <property type="component" value="Unassembled WGS sequence"/>
</dbReference>
<reference evidence="6 7" key="1">
    <citation type="submission" date="2018-06" db="EMBL/GenBank/DDBJ databases">
        <title>Isolation of heavy metals resistant Paenibacillus silvae NC2 from Gold-Copper mine in ZiJin, China.</title>
        <authorList>
            <person name="Xu J."/>
            <person name="Mazhar H.S."/>
            <person name="Rensing C."/>
        </authorList>
    </citation>
    <scope>NUCLEOTIDE SEQUENCE [LARGE SCALE GENOMIC DNA]</scope>
    <source>
        <strain evidence="6 7">NC2</strain>
    </source>
</reference>
<comment type="caution">
    <text evidence="6">The sequence shown here is derived from an EMBL/GenBank/DDBJ whole genome shotgun (WGS) entry which is preliminary data.</text>
</comment>
<comment type="similarity">
    <text evidence="1 4">Belongs to the glycosyl hydrolase 43 family.</text>
</comment>
<organism evidence="6 7">
    <name type="scientific">Paenibacillus silvae</name>
    <dbReference type="NCBI Taxonomy" id="1325358"/>
    <lineage>
        <taxon>Bacteria</taxon>
        <taxon>Bacillati</taxon>
        <taxon>Bacillota</taxon>
        <taxon>Bacilli</taxon>
        <taxon>Bacillales</taxon>
        <taxon>Paenibacillaceae</taxon>
        <taxon>Paenibacillus</taxon>
    </lineage>
</organism>
<evidence type="ECO:0000259" key="5">
    <source>
        <dbReference type="Pfam" id="PF00754"/>
    </source>
</evidence>
<dbReference type="PANTHER" id="PTHR22925:SF3">
    <property type="entry name" value="GLYCOSYL HYDROLASE FAMILY PROTEIN 43"/>
    <property type="match status" value="1"/>
</dbReference>
<evidence type="ECO:0000256" key="2">
    <source>
        <dbReference type="ARBA" id="ARBA00022801"/>
    </source>
</evidence>
<gene>
    <name evidence="6" type="ORF">DN757_18870</name>
</gene>
<protein>
    <recommendedName>
        <fullName evidence="5">F5/8 type C domain-containing protein</fullName>
    </recommendedName>
</protein>
<dbReference type="Pfam" id="PF00754">
    <property type="entry name" value="F5_F8_type_C"/>
    <property type="match status" value="1"/>
</dbReference>
<name>A0A2W6P7I4_9BACL</name>
<evidence type="ECO:0000256" key="1">
    <source>
        <dbReference type="ARBA" id="ARBA00009865"/>
    </source>
</evidence>
<dbReference type="EMBL" id="QKWW01000055">
    <property type="protein sequence ID" value="PZT54096.1"/>
    <property type="molecule type" value="Genomic_DNA"/>
</dbReference>
<dbReference type="Pfam" id="PF04616">
    <property type="entry name" value="Glyco_hydro_43"/>
    <property type="match status" value="1"/>
</dbReference>
<evidence type="ECO:0000256" key="3">
    <source>
        <dbReference type="ARBA" id="ARBA00023295"/>
    </source>
</evidence>
<dbReference type="GO" id="GO:0005975">
    <property type="term" value="P:carbohydrate metabolic process"/>
    <property type="evidence" value="ECO:0007669"/>
    <property type="project" value="InterPro"/>
</dbReference>
<dbReference type="SUPFAM" id="SSF49785">
    <property type="entry name" value="Galactose-binding domain-like"/>
    <property type="match status" value="1"/>
</dbReference>
<dbReference type="InterPro" id="IPR008979">
    <property type="entry name" value="Galactose-bd-like_sf"/>
</dbReference>
<dbReference type="CDD" id="cd18821">
    <property type="entry name" value="GH43_Pc3Gal43A-like"/>
    <property type="match status" value="1"/>
</dbReference>
<dbReference type="GO" id="GO:0004553">
    <property type="term" value="F:hydrolase activity, hydrolyzing O-glycosyl compounds"/>
    <property type="evidence" value="ECO:0007669"/>
    <property type="project" value="InterPro"/>
</dbReference>
<sequence>MNLMFSKASKTSFFVVWFILIWGLFGGTQAHASTNTINNGPHWYDTNGNQIQAYGSNFTWSDGYFYWFGLNWTGNNTGGNNNFQGMNCYRSTDLVNWEYVGVALANQTSGDLGPNRVVENGDVIYNNETKKWVMWLHIDNESYGEGKVGIATSDSITGPYTYKGSSNMLGKLLRDQTAWVDDDGTGYLFADDDVDGARNLKIFKMNSSYTDLDSEVASLGHIEAPAVQKVNGVYYLLSSELTGWATNRNKYQTATSLAGPWSDRVDVAPPETNTYNTQTQNIIRAGNTFIYVGGRWAQGNLADSRYIMLPMTVNSSAKTMYIPSYYDSWSLNSSDWSWSDTSNNKALFKAVTASSSLENYGWGKAKVVDERRNSISGFMGYSSQLGQSSNHTEWIEINLGDVKTFSKVVLYPRNDSGHEGDGFPIDFKIQVWNGSTWLDRVSKTNYTKPDHSAQEFTWGFSETTNRIRVQATNLRTVGNDGYLMQLSEIEVY</sequence>
<proteinExistence type="inferred from homology"/>
<feature type="domain" description="F5/8 type C" evidence="5">
    <location>
        <begin position="351"/>
        <end position="473"/>
    </location>
</feature>
<dbReference type="Gene3D" id="2.60.120.260">
    <property type="entry name" value="Galactose-binding domain-like"/>
    <property type="match status" value="1"/>
</dbReference>
<dbReference type="InterPro" id="IPR006710">
    <property type="entry name" value="Glyco_hydro_43"/>
</dbReference>
<evidence type="ECO:0000313" key="7">
    <source>
        <dbReference type="Proteomes" id="UP000249204"/>
    </source>
</evidence>
<keyword evidence="2 4" id="KW-0378">Hydrolase</keyword>
<dbReference type="InterPro" id="IPR023296">
    <property type="entry name" value="Glyco_hydro_beta-prop_sf"/>
</dbReference>
<dbReference type="AlphaFoldDB" id="A0A2W6P7I4"/>
<evidence type="ECO:0000256" key="4">
    <source>
        <dbReference type="RuleBase" id="RU361187"/>
    </source>
</evidence>
<dbReference type="InterPro" id="IPR000421">
    <property type="entry name" value="FA58C"/>
</dbReference>
<dbReference type="PANTHER" id="PTHR22925">
    <property type="entry name" value="GLYCOSYL HYDROLASE 43 FAMILY MEMBER"/>
    <property type="match status" value="1"/>
</dbReference>